<organism evidence="11 12">
    <name type="scientific">Ladona fulva</name>
    <name type="common">Scarce chaser dragonfly</name>
    <name type="synonym">Libellula fulva</name>
    <dbReference type="NCBI Taxonomy" id="123851"/>
    <lineage>
        <taxon>Eukaryota</taxon>
        <taxon>Metazoa</taxon>
        <taxon>Ecdysozoa</taxon>
        <taxon>Arthropoda</taxon>
        <taxon>Hexapoda</taxon>
        <taxon>Insecta</taxon>
        <taxon>Pterygota</taxon>
        <taxon>Palaeoptera</taxon>
        <taxon>Odonata</taxon>
        <taxon>Epiprocta</taxon>
        <taxon>Anisoptera</taxon>
        <taxon>Libelluloidea</taxon>
        <taxon>Libellulidae</taxon>
        <taxon>Ladona</taxon>
    </lineage>
</organism>
<keyword evidence="3 7" id="KW-0238">DNA-binding</keyword>
<dbReference type="GO" id="GO:0048598">
    <property type="term" value="P:embryonic morphogenesis"/>
    <property type="evidence" value="ECO:0007669"/>
    <property type="project" value="TreeGrafter"/>
</dbReference>
<name>A0A8K0KFE3_LADFU</name>
<dbReference type="GO" id="GO:0000981">
    <property type="term" value="F:DNA-binding transcription factor activity, RNA polymerase II-specific"/>
    <property type="evidence" value="ECO:0007669"/>
    <property type="project" value="InterPro"/>
</dbReference>
<dbReference type="Proteomes" id="UP000792457">
    <property type="component" value="Unassembled WGS sequence"/>
</dbReference>
<proteinExistence type="inferred from homology"/>
<comment type="subcellular location">
    <subcellularLocation>
        <location evidence="1 7 8">Nucleus</location>
    </subcellularLocation>
</comment>
<dbReference type="InterPro" id="IPR020479">
    <property type="entry name" value="HD_metazoa"/>
</dbReference>
<dbReference type="PANTHER" id="PTHR24338:SF0">
    <property type="entry name" value="MUSCLE SEGMENTATION HOMEOBOX"/>
    <property type="match status" value="1"/>
</dbReference>
<dbReference type="GO" id="GO:0000977">
    <property type="term" value="F:RNA polymerase II transcription regulatory region sequence-specific DNA binding"/>
    <property type="evidence" value="ECO:0007669"/>
    <property type="project" value="TreeGrafter"/>
</dbReference>
<dbReference type="InterPro" id="IPR009057">
    <property type="entry name" value="Homeodomain-like_sf"/>
</dbReference>
<comment type="similarity">
    <text evidence="6">Belongs to the Msh homeobox family.</text>
</comment>
<dbReference type="InterPro" id="IPR050674">
    <property type="entry name" value="Msh_Homeobox_Regulators"/>
</dbReference>
<feature type="region of interest" description="Disordered" evidence="9">
    <location>
        <begin position="174"/>
        <end position="225"/>
    </location>
</feature>
<dbReference type="Pfam" id="PF00046">
    <property type="entry name" value="Homeodomain"/>
    <property type="match status" value="1"/>
</dbReference>
<dbReference type="OrthoDB" id="6159439at2759"/>
<dbReference type="EMBL" id="KZ308710">
    <property type="protein sequence ID" value="KAG8233348.1"/>
    <property type="molecule type" value="Genomic_DNA"/>
</dbReference>
<keyword evidence="5 7" id="KW-0539">Nucleus</keyword>
<evidence type="ECO:0000256" key="9">
    <source>
        <dbReference type="SAM" id="MobiDB-lite"/>
    </source>
</evidence>
<feature type="compositionally biased region" description="Gly residues" evidence="9">
    <location>
        <begin position="194"/>
        <end position="203"/>
    </location>
</feature>
<keyword evidence="2" id="KW-0217">Developmental protein</keyword>
<evidence type="ECO:0000313" key="12">
    <source>
        <dbReference type="Proteomes" id="UP000792457"/>
    </source>
</evidence>
<evidence type="ECO:0000256" key="7">
    <source>
        <dbReference type="PROSITE-ProRule" id="PRU00108"/>
    </source>
</evidence>
<comment type="caution">
    <text evidence="11">The sequence shown here is derived from an EMBL/GenBank/DDBJ whole genome shotgun (WGS) entry which is preliminary data.</text>
</comment>
<sequence length="225" mass="23714">MKKPLVFTEPDHMGHPTMASMGGLGPSLPRLILGGAGAGGGNGPPPPPQVVRCTLRKHKPNRKPRTPFTTQQLLSLEKKFREKQYLSIAERAEFSSSLHLTETQVKIWFQNRRAKAKRLQEAELEKLRLTARPLLPPSFVGLFPPPPPPPPHHHGGMAFFSAAVAAAAAAAAAAGGGGGRPVNGGPPQMVRSPMGGGGIYGGGPPHPLHPHHPLSAASLSGPMHH</sequence>
<evidence type="ECO:0000259" key="10">
    <source>
        <dbReference type="PROSITE" id="PS50071"/>
    </source>
</evidence>
<dbReference type="AlphaFoldDB" id="A0A8K0KFE3"/>
<dbReference type="SUPFAM" id="SSF46689">
    <property type="entry name" value="Homeodomain-like"/>
    <property type="match status" value="1"/>
</dbReference>
<reference evidence="11" key="2">
    <citation type="submission" date="2017-10" db="EMBL/GenBank/DDBJ databases">
        <title>Ladona fulva Genome sequencing and assembly.</title>
        <authorList>
            <person name="Murali S."/>
            <person name="Richards S."/>
            <person name="Bandaranaike D."/>
            <person name="Bellair M."/>
            <person name="Blankenburg K."/>
            <person name="Chao H."/>
            <person name="Dinh H."/>
            <person name="Doddapaneni H."/>
            <person name="Dugan-Rocha S."/>
            <person name="Elkadiri S."/>
            <person name="Gnanaolivu R."/>
            <person name="Hernandez B."/>
            <person name="Skinner E."/>
            <person name="Javaid M."/>
            <person name="Lee S."/>
            <person name="Li M."/>
            <person name="Ming W."/>
            <person name="Munidasa M."/>
            <person name="Muniz J."/>
            <person name="Nguyen L."/>
            <person name="Hughes D."/>
            <person name="Osuji N."/>
            <person name="Pu L.-L."/>
            <person name="Puazo M."/>
            <person name="Qu C."/>
            <person name="Quiroz J."/>
            <person name="Raj R."/>
            <person name="Weissenberger G."/>
            <person name="Xin Y."/>
            <person name="Zou X."/>
            <person name="Han Y."/>
            <person name="Worley K."/>
            <person name="Muzny D."/>
            <person name="Gibbs R."/>
        </authorList>
    </citation>
    <scope>NUCLEOTIDE SEQUENCE</scope>
    <source>
        <strain evidence="11">Sampled in the wild</strain>
    </source>
</reference>
<dbReference type="GO" id="GO:0005634">
    <property type="term" value="C:nucleus"/>
    <property type="evidence" value="ECO:0007669"/>
    <property type="project" value="UniProtKB-SubCell"/>
</dbReference>
<evidence type="ECO:0000256" key="1">
    <source>
        <dbReference type="ARBA" id="ARBA00004123"/>
    </source>
</evidence>
<evidence type="ECO:0000256" key="2">
    <source>
        <dbReference type="ARBA" id="ARBA00022473"/>
    </source>
</evidence>
<reference evidence="11" key="1">
    <citation type="submission" date="2013-04" db="EMBL/GenBank/DDBJ databases">
        <authorList>
            <person name="Qu J."/>
            <person name="Murali S.C."/>
            <person name="Bandaranaike D."/>
            <person name="Bellair M."/>
            <person name="Blankenburg K."/>
            <person name="Chao H."/>
            <person name="Dinh H."/>
            <person name="Doddapaneni H."/>
            <person name="Downs B."/>
            <person name="Dugan-Rocha S."/>
            <person name="Elkadiri S."/>
            <person name="Gnanaolivu R.D."/>
            <person name="Hernandez B."/>
            <person name="Javaid M."/>
            <person name="Jayaseelan J.C."/>
            <person name="Lee S."/>
            <person name="Li M."/>
            <person name="Ming W."/>
            <person name="Munidasa M."/>
            <person name="Muniz J."/>
            <person name="Nguyen L."/>
            <person name="Ongeri F."/>
            <person name="Osuji N."/>
            <person name="Pu L.-L."/>
            <person name="Puazo M."/>
            <person name="Qu C."/>
            <person name="Quiroz J."/>
            <person name="Raj R."/>
            <person name="Weissenberger G."/>
            <person name="Xin Y."/>
            <person name="Zou X."/>
            <person name="Han Y."/>
            <person name="Richards S."/>
            <person name="Worley K."/>
            <person name="Muzny D."/>
            <person name="Gibbs R."/>
        </authorList>
    </citation>
    <scope>NUCLEOTIDE SEQUENCE</scope>
    <source>
        <strain evidence="11">Sampled in the wild</strain>
    </source>
</reference>
<dbReference type="PRINTS" id="PR00024">
    <property type="entry name" value="HOMEOBOX"/>
</dbReference>
<evidence type="ECO:0000256" key="6">
    <source>
        <dbReference type="ARBA" id="ARBA00038425"/>
    </source>
</evidence>
<dbReference type="InterPro" id="IPR017970">
    <property type="entry name" value="Homeobox_CS"/>
</dbReference>
<dbReference type="CDD" id="cd00086">
    <property type="entry name" value="homeodomain"/>
    <property type="match status" value="1"/>
</dbReference>
<evidence type="ECO:0000256" key="4">
    <source>
        <dbReference type="ARBA" id="ARBA00023155"/>
    </source>
</evidence>
<dbReference type="InterPro" id="IPR001356">
    <property type="entry name" value="HD"/>
</dbReference>
<gene>
    <name evidence="11" type="ORF">J437_LFUL010898</name>
</gene>
<dbReference type="Gene3D" id="1.10.10.60">
    <property type="entry name" value="Homeodomain-like"/>
    <property type="match status" value="1"/>
</dbReference>
<keyword evidence="12" id="KW-1185">Reference proteome</keyword>
<evidence type="ECO:0000256" key="5">
    <source>
        <dbReference type="ARBA" id="ARBA00023242"/>
    </source>
</evidence>
<dbReference type="PROSITE" id="PS50071">
    <property type="entry name" value="HOMEOBOX_2"/>
    <property type="match status" value="1"/>
</dbReference>
<evidence type="ECO:0000256" key="3">
    <source>
        <dbReference type="ARBA" id="ARBA00023125"/>
    </source>
</evidence>
<dbReference type="PANTHER" id="PTHR24338">
    <property type="entry name" value="HOMEOBOX PROTEIN MSX"/>
    <property type="match status" value="1"/>
</dbReference>
<keyword evidence="4 7" id="KW-0371">Homeobox</keyword>
<feature type="domain" description="Homeobox" evidence="10">
    <location>
        <begin position="59"/>
        <end position="119"/>
    </location>
</feature>
<evidence type="ECO:0000256" key="8">
    <source>
        <dbReference type="RuleBase" id="RU000682"/>
    </source>
</evidence>
<feature type="region of interest" description="Disordered" evidence="9">
    <location>
        <begin position="1"/>
        <end position="46"/>
    </location>
</feature>
<accession>A0A8K0KFE3</accession>
<dbReference type="SMART" id="SM00389">
    <property type="entry name" value="HOX"/>
    <property type="match status" value="1"/>
</dbReference>
<protein>
    <recommendedName>
        <fullName evidence="10">Homeobox domain-containing protein</fullName>
    </recommendedName>
</protein>
<evidence type="ECO:0000313" key="11">
    <source>
        <dbReference type="EMBL" id="KAG8233348.1"/>
    </source>
</evidence>
<dbReference type="PROSITE" id="PS00027">
    <property type="entry name" value="HOMEOBOX_1"/>
    <property type="match status" value="1"/>
</dbReference>
<feature type="DNA-binding region" description="Homeobox" evidence="7">
    <location>
        <begin position="61"/>
        <end position="120"/>
    </location>
</feature>